<protein>
    <submittedName>
        <fullName evidence="7">Carbonyl reductase [NADPH] 1-like</fullName>
    </submittedName>
</protein>
<dbReference type="PANTHER" id="PTHR43963:SF4">
    <property type="entry name" value="CARBONYL REDUCTASE (NADPH)"/>
    <property type="match status" value="1"/>
</dbReference>
<accession>A0A6J1WIY0</accession>
<dbReference type="GeneID" id="113514478"/>
<dbReference type="Pfam" id="PF00106">
    <property type="entry name" value="adh_short"/>
    <property type="match status" value="2"/>
</dbReference>
<comment type="similarity">
    <text evidence="1 4">Belongs to the short-chain dehydrogenases/reductases (SDR) family.</text>
</comment>
<keyword evidence="3" id="KW-0560">Oxidoreductase</keyword>
<evidence type="ECO:0000256" key="2">
    <source>
        <dbReference type="ARBA" id="ARBA00022857"/>
    </source>
</evidence>
<evidence type="ECO:0000256" key="5">
    <source>
        <dbReference type="SAM" id="Phobius"/>
    </source>
</evidence>
<dbReference type="InterPro" id="IPR036291">
    <property type="entry name" value="NAD(P)-bd_dom_sf"/>
</dbReference>
<reference evidence="7" key="1">
    <citation type="submission" date="2025-08" db="UniProtKB">
        <authorList>
            <consortium name="RefSeq"/>
        </authorList>
    </citation>
    <scope>IDENTIFICATION</scope>
    <source>
        <tissue evidence="7">Whole larvae</tissue>
    </source>
</reference>
<dbReference type="PANTHER" id="PTHR43963">
    <property type="entry name" value="CARBONYL REDUCTASE 1-RELATED"/>
    <property type="match status" value="1"/>
</dbReference>
<dbReference type="KEGG" id="gmw:113514478"/>
<keyword evidence="6" id="KW-1185">Reference proteome</keyword>
<evidence type="ECO:0000256" key="3">
    <source>
        <dbReference type="ARBA" id="ARBA00023002"/>
    </source>
</evidence>
<evidence type="ECO:0000256" key="1">
    <source>
        <dbReference type="ARBA" id="ARBA00006484"/>
    </source>
</evidence>
<keyword evidence="2" id="KW-0521">NADP</keyword>
<organism evidence="6 7">
    <name type="scientific">Galleria mellonella</name>
    <name type="common">Greater wax moth</name>
    <dbReference type="NCBI Taxonomy" id="7137"/>
    <lineage>
        <taxon>Eukaryota</taxon>
        <taxon>Metazoa</taxon>
        <taxon>Ecdysozoa</taxon>
        <taxon>Arthropoda</taxon>
        <taxon>Hexapoda</taxon>
        <taxon>Insecta</taxon>
        <taxon>Pterygota</taxon>
        <taxon>Neoptera</taxon>
        <taxon>Endopterygota</taxon>
        <taxon>Lepidoptera</taxon>
        <taxon>Glossata</taxon>
        <taxon>Ditrysia</taxon>
        <taxon>Pyraloidea</taxon>
        <taxon>Pyralidae</taxon>
        <taxon>Galleriinae</taxon>
        <taxon>Galleria</taxon>
    </lineage>
</organism>
<dbReference type="RefSeq" id="XP_026754373.2">
    <property type="nucleotide sequence ID" value="XM_026898572.3"/>
</dbReference>
<evidence type="ECO:0000313" key="6">
    <source>
        <dbReference type="Proteomes" id="UP001652740"/>
    </source>
</evidence>
<sequence length="313" mass="35484">MSNKVAVVTGSNKGIGFGIVKGLCQKFDGVVYLTCRDVAKGKAAIAKLNKLGLHPEYHQLDIGDRDSVIRFRDHIKDTRGGIDILINNAGVAPKFTDSYDAHKEVIDINYGGILTIEELLFPLLRDNARVLNISSDCGHLSNVKNEYWRNRLCNKALTRNDIDEFVQWYLDAVRNGTFKRSDIADYGSVASYRVSKVAISALTMIQQKDLASRNISVNSMHPGLVSTDMTARIGFFTPDQAAETPIYLVLEAPPSLRGAYIWFDRRVIDWFDYNTDYYFKYASVPRQFVKNIITSKWLFILIVAYLACYYLYE</sequence>
<dbReference type="GO" id="GO:0004090">
    <property type="term" value="F:carbonyl reductase (NADPH) activity"/>
    <property type="evidence" value="ECO:0007669"/>
    <property type="project" value="TreeGrafter"/>
</dbReference>
<dbReference type="PRINTS" id="PR00081">
    <property type="entry name" value="GDHRDH"/>
</dbReference>
<dbReference type="InterPro" id="IPR002347">
    <property type="entry name" value="SDR_fam"/>
</dbReference>
<dbReference type="Gene3D" id="3.40.50.720">
    <property type="entry name" value="NAD(P)-binding Rossmann-like Domain"/>
    <property type="match status" value="1"/>
</dbReference>
<dbReference type="PRINTS" id="PR00080">
    <property type="entry name" value="SDRFAMILY"/>
</dbReference>
<evidence type="ECO:0000313" key="7">
    <source>
        <dbReference type="RefSeq" id="XP_026754373.2"/>
    </source>
</evidence>
<proteinExistence type="inferred from homology"/>
<gene>
    <name evidence="7" type="primary">LOC113514478</name>
</gene>
<dbReference type="Proteomes" id="UP001652740">
    <property type="component" value="Unplaced"/>
</dbReference>
<keyword evidence="5" id="KW-1133">Transmembrane helix</keyword>
<keyword evidence="5" id="KW-0812">Transmembrane</keyword>
<evidence type="ECO:0000256" key="4">
    <source>
        <dbReference type="RuleBase" id="RU000363"/>
    </source>
</evidence>
<dbReference type="InParanoid" id="A0A6J1WIY0"/>
<dbReference type="AlphaFoldDB" id="A0A6J1WIY0"/>
<name>A0A6J1WIY0_GALME</name>
<keyword evidence="5" id="KW-0472">Membrane</keyword>
<dbReference type="SUPFAM" id="SSF51735">
    <property type="entry name" value="NAD(P)-binding Rossmann-fold domains"/>
    <property type="match status" value="1"/>
</dbReference>
<feature type="transmembrane region" description="Helical" evidence="5">
    <location>
        <begin position="295"/>
        <end position="312"/>
    </location>
</feature>